<gene>
    <name evidence="1" type="ORF">PCANC_13359</name>
</gene>
<keyword evidence="2" id="KW-1185">Reference proteome</keyword>
<sequence>MGRIEQVIHALLAVIGNETIAQESRHSLAVALRAYLAQLPPHIVELKNQGQLPPDAVWACLDAFLATNSS</sequence>
<evidence type="ECO:0000313" key="1">
    <source>
        <dbReference type="EMBL" id="PLW16665.1"/>
    </source>
</evidence>
<evidence type="ECO:0000313" key="2">
    <source>
        <dbReference type="Proteomes" id="UP000235388"/>
    </source>
</evidence>
<accession>A0A2N5STT8</accession>
<comment type="caution">
    <text evidence="1">The sequence shown here is derived from an EMBL/GenBank/DDBJ whole genome shotgun (WGS) entry which is preliminary data.</text>
</comment>
<protein>
    <submittedName>
        <fullName evidence="1">Uncharacterized protein</fullName>
    </submittedName>
</protein>
<dbReference type="AlphaFoldDB" id="A0A2N5STT8"/>
<proteinExistence type="predicted"/>
<organism evidence="1 2">
    <name type="scientific">Puccinia coronata f. sp. avenae</name>
    <dbReference type="NCBI Taxonomy" id="200324"/>
    <lineage>
        <taxon>Eukaryota</taxon>
        <taxon>Fungi</taxon>
        <taxon>Dikarya</taxon>
        <taxon>Basidiomycota</taxon>
        <taxon>Pucciniomycotina</taxon>
        <taxon>Pucciniomycetes</taxon>
        <taxon>Pucciniales</taxon>
        <taxon>Pucciniaceae</taxon>
        <taxon>Puccinia</taxon>
    </lineage>
</organism>
<dbReference type="Proteomes" id="UP000235388">
    <property type="component" value="Unassembled WGS sequence"/>
</dbReference>
<name>A0A2N5STT8_9BASI</name>
<dbReference type="OrthoDB" id="2499146at2759"/>
<reference evidence="1 2" key="1">
    <citation type="submission" date="2017-11" db="EMBL/GenBank/DDBJ databases">
        <title>De novo assembly and phasing of dikaryotic genomes from two isolates of Puccinia coronata f. sp. avenae, the causal agent of oat crown rust.</title>
        <authorList>
            <person name="Miller M.E."/>
            <person name="Zhang Y."/>
            <person name="Omidvar V."/>
            <person name="Sperschneider J."/>
            <person name="Schwessinger B."/>
            <person name="Raley C."/>
            <person name="Palmer J.M."/>
            <person name="Garnica D."/>
            <person name="Upadhyaya N."/>
            <person name="Rathjen J."/>
            <person name="Taylor J.M."/>
            <person name="Park R.F."/>
            <person name="Dodds P.N."/>
            <person name="Hirsch C.D."/>
            <person name="Kianian S.F."/>
            <person name="Figueroa M."/>
        </authorList>
    </citation>
    <scope>NUCLEOTIDE SEQUENCE [LARGE SCALE GENOMIC DNA]</scope>
    <source>
        <strain evidence="1">12NC29</strain>
    </source>
</reference>
<dbReference type="STRING" id="200324.A0A2N5STT8"/>
<dbReference type="EMBL" id="PGCJ01000865">
    <property type="protein sequence ID" value="PLW16665.1"/>
    <property type="molecule type" value="Genomic_DNA"/>
</dbReference>